<sequence>MVERPGKKSSGSYEVNVTGEIVGPEARPNVTWVIHGWWAGLRTITSGIRAEGFKIGSRRHVEEEIRDRQWRNVTGIRGRAWPKAIGEIGGVTPWTACPTHAAIVDPWRQEGQCRKGEVDEHGAARRTCRAEDDEIADGEHEGCDCGICERIQKKDKKD</sequence>
<name>Q69SV8_ORYSJ</name>
<reference evidence="2" key="2">
    <citation type="journal article" date="2008" name="Nucleic Acids Res.">
        <title>The rice annotation project database (RAP-DB): 2008 update.</title>
        <authorList>
            <consortium name="The rice annotation project (RAP)"/>
        </authorList>
    </citation>
    <scope>GENOME REANNOTATION</scope>
    <source>
        <strain evidence="2">cv. Nipponbare</strain>
    </source>
</reference>
<dbReference type="EMBL" id="AP004811">
    <property type="protein sequence ID" value="BAD33288.1"/>
    <property type="molecule type" value="Genomic_DNA"/>
</dbReference>
<gene>
    <name evidence="1" type="primary">P0019A05.26</name>
</gene>
<evidence type="ECO:0000313" key="1">
    <source>
        <dbReference type="EMBL" id="BAD33288.1"/>
    </source>
</evidence>
<accession>Q69SV8</accession>
<protein>
    <submittedName>
        <fullName evidence="1">Uncharacterized protein</fullName>
    </submittedName>
</protein>
<dbReference type="Proteomes" id="UP000000763">
    <property type="component" value="Chromosome 6"/>
</dbReference>
<proteinExistence type="predicted"/>
<organism evidence="1 2">
    <name type="scientific">Oryza sativa subsp. japonica</name>
    <name type="common">Rice</name>
    <dbReference type="NCBI Taxonomy" id="39947"/>
    <lineage>
        <taxon>Eukaryota</taxon>
        <taxon>Viridiplantae</taxon>
        <taxon>Streptophyta</taxon>
        <taxon>Embryophyta</taxon>
        <taxon>Tracheophyta</taxon>
        <taxon>Spermatophyta</taxon>
        <taxon>Magnoliopsida</taxon>
        <taxon>Liliopsida</taxon>
        <taxon>Poales</taxon>
        <taxon>Poaceae</taxon>
        <taxon>BOP clade</taxon>
        <taxon>Oryzoideae</taxon>
        <taxon>Oryzeae</taxon>
        <taxon>Oryzinae</taxon>
        <taxon>Oryza</taxon>
        <taxon>Oryza sativa</taxon>
    </lineage>
</organism>
<dbReference type="AlphaFoldDB" id="Q69SV8"/>
<evidence type="ECO:0000313" key="2">
    <source>
        <dbReference type="Proteomes" id="UP000000763"/>
    </source>
</evidence>
<reference evidence="2" key="1">
    <citation type="journal article" date="2005" name="Nature">
        <title>The map-based sequence of the rice genome.</title>
        <authorList>
            <consortium name="International rice genome sequencing project (IRGSP)"/>
            <person name="Matsumoto T."/>
            <person name="Wu J."/>
            <person name="Kanamori H."/>
            <person name="Katayose Y."/>
            <person name="Fujisawa M."/>
            <person name="Namiki N."/>
            <person name="Mizuno H."/>
            <person name="Yamamoto K."/>
            <person name="Antonio B.A."/>
            <person name="Baba T."/>
            <person name="Sakata K."/>
            <person name="Nagamura Y."/>
            <person name="Aoki H."/>
            <person name="Arikawa K."/>
            <person name="Arita K."/>
            <person name="Bito T."/>
            <person name="Chiden Y."/>
            <person name="Fujitsuka N."/>
            <person name="Fukunaka R."/>
            <person name="Hamada M."/>
            <person name="Harada C."/>
            <person name="Hayashi A."/>
            <person name="Hijishita S."/>
            <person name="Honda M."/>
            <person name="Hosokawa S."/>
            <person name="Ichikawa Y."/>
            <person name="Idonuma A."/>
            <person name="Iijima M."/>
            <person name="Ikeda M."/>
            <person name="Ikeno M."/>
            <person name="Ito K."/>
            <person name="Ito S."/>
            <person name="Ito T."/>
            <person name="Ito Y."/>
            <person name="Ito Y."/>
            <person name="Iwabuchi A."/>
            <person name="Kamiya K."/>
            <person name="Karasawa W."/>
            <person name="Kurita K."/>
            <person name="Katagiri S."/>
            <person name="Kikuta A."/>
            <person name="Kobayashi H."/>
            <person name="Kobayashi N."/>
            <person name="Machita K."/>
            <person name="Maehara T."/>
            <person name="Masukawa M."/>
            <person name="Mizubayashi T."/>
            <person name="Mukai Y."/>
            <person name="Nagasaki H."/>
            <person name="Nagata Y."/>
            <person name="Naito S."/>
            <person name="Nakashima M."/>
            <person name="Nakama Y."/>
            <person name="Nakamichi Y."/>
            <person name="Nakamura M."/>
            <person name="Meguro A."/>
            <person name="Negishi M."/>
            <person name="Ohta I."/>
            <person name="Ohta T."/>
            <person name="Okamoto M."/>
            <person name="Ono N."/>
            <person name="Saji S."/>
            <person name="Sakaguchi M."/>
            <person name="Sakai K."/>
            <person name="Shibata M."/>
            <person name="Shimokawa T."/>
            <person name="Song J."/>
            <person name="Takazaki Y."/>
            <person name="Terasawa K."/>
            <person name="Tsugane M."/>
            <person name="Tsuji K."/>
            <person name="Ueda S."/>
            <person name="Waki K."/>
            <person name="Yamagata H."/>
            <person name="Yamamoto M."/>
            <person name="Yamamoto S."/>
            <person name="Yamane H."/>
            <person name="Yoshiki S."/>
            <person name="Yoshihara R."/>
            <person name="Yukawa K."/>
            <person name="Zhong H."/>
            <person name="Yano M."/>
            <person name="Yuan Q."/>
            <person name="Ouyang S."/>
            <person name="Liu J."/>
            <person name="Jones K.M."/>
            <person name="Gansberger K."/>
            <person name="Moffat K."/>
            <person name="Hill J."/>
            <person name="Bera J."/>
            <person name="Fadrosh D."/>
            <person name="Jin S."/>
            <person name="Johri S."/>
            <person name="Kim M."/>
            <person name="Overton L."/>
            <person name="Reardon M."/>
            <person name="Tsitrin T."/>
            <person name="Vuong H."/>
            <person name="Weaver B."/>
            <person name="Ciecko A."/>
            <person name="Tallon L."/>
            <person name="Jackson J."/>
            <person name="Pai G."/>
            <person name="Aken S.V."/>
            <person name="Utterback T."/>
            <person name="Reidmuller S."/>
            <person name="Feldblyum T."/>
            <person name="Hsiao J."/>
            <person name="Zismann V."/>
            <person name="Iobst S."/>
            <person name="de Vazeille A.R."/>
            <person name="Buell C.R."/>
            <person name="Ying K."/>
            <person name="Li Y."/>
            <person name="Lu T."/>
            <person name="Huang Y."/>
            <person name="Zhao Q."/>
            <person name="Feng Q."/>
            <person name="Zhang L."/>
            <person name="Zhu J."/>
            <person name="Weng Q."/>
            <person name="Mu J."/>
            <person name="Lu Y."/>
            <person name="Fan D."/>
            <person name="Liu Y."/>
            <person name="Guan J."/>
            <person name="Zhang Y."/>
            <person name="Yu S."/>
            <person name="Liu X."/>
            <person name="Zhang Y."/>
            <person name="Hong G."/>
            <person name="Han B."/>
            <person name="Choisne N."/>
            <person name="Demange N."/>
            <person name="Orjeda G."/>
            <person name="Samain S."/>
            <person name="Cattolico L."/>
            <person name="Pelletier E."/>
            <person name="Couloux A."/>
            <person name="Segurens B."/>
            <person name="Wincker P."/>
            <person name="D'Hont A."/>
            <person name="Scarpelli C."/>
            <person name="Weissenbach J."/>
            <person name="Salanoubat M."/>
            <person name="Quetier F."/>
            <person name="Yu Y."/>
            <person name="Kim H.R."/>
            <person name="Rambo T."/>
            <person name="Currie J."/>
            <person name="Collura K."/>
            <person name="Luo M."/>
            <person name="Yang T."/>
            <person name="Ammiraju J.S.S."/>
            <person name="Engler F."/>
            <person name="Soderlund C."/>
            <person name="Wing R.A."/>
            <person name="Palmer L.E."/>
            <person name="de la Bastide M."/>
            <person name="Spiegel L."/>
            <person name="Nascimento L."/>
            <person name="Zutavern T."/>
            <person name="O'Shaughnessy A."/>
            <person name="Dike S."/>
            <person name="Dedhia N."/>
            <person name="Preston R."/>
            <person name="Balija V."/>
            <person name="McCombie W.R."/>
            <person name="Chow T."/>
            <person name="Chen H."/>
            <person name="Chung M."/>
            <person name="Chen C."/>
            <person name="Shaw J."/>
            <person name="Wu H."/>
            <person name="Hsiao K."/>
            <person name="Chao Y."/>
            <person name="Chu M."/>
            <person name="Cheng C."/>
            <person name="Hour A."/>
            <person name="Lee P."/>
            <person name="Lin S."/>
            <person name="Lin Y."/>
            <person name="Liou J."/>
            <person name="Liu S."/>
            <person name="Hsing Y."/>
            <person name="Raghuvanshi S."/>
            <person name="Mohanty A."/>
            <person name="Bharti A.K."/>
            <person name="Gaur A."/>
            <person name="Gupta V."/>
            <person name="Kumar D."/>
            <person name="Ravi V."/>
            <person name="Vij S."/>
            <person name="Kapur A."/>
            <person name="Khurana P."/>
            <person name="Khurana P."/>
            <person name="Khurana J.P."/>
            <person name="Tyagi A.K."/>
            <person name="Gaikwad K."/>
            <person name="Singh A."/>
            <person name="Dalal V."/>
            <person name="Srivastava S."/>
            <person name="Dixit A."/>
            <person name="Pal A.K."/>
            <person name="Ghazi I.A."/>
            <person name="Yadav M."/>
            <person name="Pandit A."/>
            <person name="Bhargava A."/>
            <person name="Sureshbabu K."/>
            <person name="Batra K."/>
            <person name="Sharma T.R."/>
            <person name="Mohapatra T."/>
            <person name="Singh N.K."/>
            <person name="Messing J."/>
            <person name="Nelson A.B."/>
            <person name="Fuks G."/>
            <person name="Kavchok S."/>
            <person name="Keizer G."/>
            <person name="Linton E."/>
            <person name="Llaca V."/>
            <person name="Song R."/>
            <person name="Tanyolac B."/>
            <person name="Young S."/>
            <person name="Ho-Il K."/>
            <person name="Hahn J.H."/>
            <person name="Sangsakoo G."/>
            <person name="Vanavichit A."/>
            <person name="de Mattos Luiz.A.T."/>
            <person name="Zimmer P.D."/>
            <person name="Malone G."/>
            <person name="Dellagostin O."/>
            <person name="de Oliveira A.C."/>
            <person name="Bevan M."/>
            <person name="Bancroft I."/>
            <person name="Minx P."/>
            <person name="Cordum H."/>
            <person name="Wilson R."/>
            <person name="Cheng Z."/>
            <person name="Jin W."/>
            <person name="Jiang J."/>
            <person name="Leong S.A."/>
            <person name="Iwama H."/>
            <person name="Gojobori T."/>
            <person name="Itoh T."/>
            <person name="Niimura Y."/>
            <person name="Fujii Y."/>
            <person name="Habara T."/>
            <person name="Sakai H."/>
            <person name="Sato Y."/>
            <person name="Wilson G."/>
            <person name="Kumar K."/>
            <person name="McCouch S."/>
            <person name="Juretic N."/>
            <person name="Hoen D."/>
            <person name="Wright S."/>
            <person name="Bruskiewich R."/>
            <person name="Bureau T."/>
            <person name="Miyao A."/>
            <person name="Hirochika H."/>
            <person name="Nishikawa T."/>
            <person name="Kadowaki K."/>
            <person name="Sugiura M."/>
            <person name="Burr B."/>
            <person name="Sasaki T."/>
        </authorList>
    </citation>
    <scope>NUCLEOTIDE SEQUENCE [LARGE SCALE GENOMIC DNA]</scope>
    <source>
        <strain evidence="2">cv. Nipponbare</strain>
    </source>
</reference>